<comment type="caution">
    <text evidence="3">The sequence shown here is derived from an EMBL/GenBank/DDBJ whole genome shotgun (WGS) entry which is preliminary data.</text>
</comment>
<dbReference type="Proteomes" id="UP000054937">
    <property type="component" value="Unassembled WGS sequence"/>
</dbReference>
<feature type="region of interest" description="Disordered" evidence="2">
    <location>
        <begin position="1"/>
        <end position="49"/>
    </location>
</feature>
<dbReference type="EMBL" id="LDAU01000155">
    <property type="protein sequence ID" value="KRX02321.1"/>
    <property type="molecule type" value="Genomic_DNA"/>
</dbReference>
<keyword evidence="1" id="KW-0175">Coiled coil</keyword>
<dbReference type="Pfam" id="PF09805">
    <property type="entry name" value="Nop25"/>
    <property type="match status" value="1"/>
</dbReference>
<dbReference type="InParanoid" id="A0A0V0QJ87"/>
<feature type="compositionally biased region" description="Basic residues" evidence="2">
    <location>
        <begin position="7"/>
        <end position="29"/>
    </location>
</feature>
<evidence type="ECO:0000313" key="3">
    <source>
        <dbReference type="EMBL" id="KRX02321.1"/>
    </source>
</evidence>
<sequence>MAQKKEVKAKKLKERKEKKFSKGGKRGGKKIVNSTISFNSKKGLKQQRPDNHALAITKKISKKDKIAVVFDEKERENYLGGFYGAKKKRYEGYREKAEKHKQEFISQEKNKIRQLKKEQIKKYNEEIQKTQDFLNKFDRENKKDQVENVKTINNTDVEIKIQYL</sequence>
<name>A0A0V0QJ87_PSEPJ</name>
<evidence type="ECO:0000256" key="2">
    <source>
        <dbReference type="SAM" id="MobiDB-lite"/>
    </source>
</evidence>
<feature type="coiled-coil region" evidence="1">
    <location>
        <begin position="83"/>
        <end position="140"/>
    </location>
</feature>
<dbReference type="AlphaFoldDB" id="A0A0V0QJ87"/>
<dbReference type="OrthoDB" id="297361at2759"/>
<dbReference type="InterPro" id="IPR019186">
    <property type="entry name" value="Nucleolar_protein_12"/>
</dbReference>
<evidence type="ECO:0008006" key="5">
    <source>
        <dbReference type="Google" id="ProtNLM"/>
    </source>
</evidence>
<evidence type="ECO:0000313" key="4">
    <source>
        <dbReference type="Proteomes" id="UP000054937"/>
    </source>
</evidence>
<accession>A0A0V0QJ87</accession>
<gene>
    <name evidence="3" type="ORF">PPERSA_09938</name>
</gene>
<keyword evidence="4" id="KW-1185">Reference proteome</keyword>
<evidence type="ECO:0000256" key="1">
    <source>
        <dbReference type="SAM" id="Coils"/>
    </source>
</evidence>
<reference evidence="3 4" key="1">
    <citation type="journal article" date="2015" name="Sci. Rep.">
        <title>Genome of the facultative scuticociliatosis pathogen Pseudocohnilembus persalinus provides insight into its virulence through horizontal gene transfer.</title>
        <authorList>
            <person name="Xiong J."/>
            <person name="Wang G."/>
            <person name="Cheng J."/>
            <person name="Tian M."/>
            <person name="Pan X."/>
            <person name="Warren A."/>
            <person name="Jiang C."/>
            <person name="Yuan D."/>
            <person name="Miao W."/>
        </authorList>
    </citation>
    <scope>NUCLEOTIDE SEQUENCE [LARGE SCALE GENOMIC DNA]</scope>
    <source>
        <strain evidence="3">36N120E</strain>
    </source>
</reference>
<proteinExistence type="predicted"/>
<organism evidence="3 4">
    <name type="scientific">Pseudocohnilembus persalinus</name>
    <name type="common">Ciliate</name>
    <dbReference type="NCBI Taxonomy" id="266149"/>
    <lineage>
        <taxon>Eukaryota</taxon>
        <taxon>Sar</taxon>
        <taxon>Alveolata</taxon>
        <taxon>Ciliophora</taxon>
        <taxon>Intramacronucleata</taxon>
        <taxon>Oligohymenophorea</taxon>
        <taxon>Scuticociliatia</taxon>
        <taxon>Philasterida</taxon>
        <taxon>Pseudocohnilembidae</taxon>
        <taxon>Pseudocohnilembus</taxon>
    </lineage>
</organism>
<protein>
    <recommendedName>
        <fullName evidence="5">Nucleolar protein 12</fullName>
    </recommendedName>
</protein>